<protein>
    <submittedName>
        <fullName evidence="1">GrpB family protein</fullName>
    </submittedName>
</protein>
<dbReference type="AlphaFoldDB" id="A0A9D1Q5P2"/>
<dbReference type="InterPro" id="IPR007344">
    <property type="entry name" value="GrpB/CoaE"/>
</dbReference>
<dbReference type="InterPro" id="IPR043519">
    <property type="entry name" value="NT_sf"/>
</dbReference>
<accession>A0A9D1Q5P2</accession>
<reference evidence="1" key="1">
    <citation type="journal article" date="2021" name="PeerJ">
        <title>Extensive microbial diversity within the chicken gut microbiome revealed by metagenomics and culture.</title>
        <authorList>
            <person name="Gilroy R."/>
            <person name="Ravi A."/>
            <person name="Getino M."/>
            <person name="Pursley I."/>
            <person name="Horton D.L."/>
            <person name="Alikhan N.F."/>
            <person name="Baker D."/>
            <person name="Gharbi K."/>
            <person name="Hall N."/>
            <person name="Watson M."/>
            <person name="Adriaenssens E.M."/>
            <person name="Foster-Nyarko E."/>
            <person name="Jarju S."/>
            <person name="Secka A."/>
            <person name="Antonio M."/>
            <person name="Oren A."/>
            <person name="Chaudhuri R.R."/>
            <person name="La Ragione R."/>
            <person name="Hildebrand F."/>
            <person name="Pallen M.J."/>
        </authorList>
    </citation>
    <scope>NUCLEOTIDE SEQUENCE</scope>
    <source>
        <strain evidence="1">CHK160-9182</strain>
    </source>
</reference>
<proteinExistence type="predicted"/>
<dbReference type="Proteomes" id="UP000823934">
    <property type="component" value="Unassembled WGS sequence"/>
</dbReference>
<dbReference type="EMBL" id="DXHP01000041">
    <property type="protein sequence ID" value="HIW06042.1"/>
    <property type="molecule type" value="Genomic_DNA"/>
</dbReference>
<dbReference type="SUPFAM" id="SSF81301">
    <property type="entry name" value="Nucleotidyltransferase"/>
    <property type="match status" value="1"/>
</dbReference>
<gene>
    <name evidence="1" type="ORF">H9889_01780</name>
</gene>
<evidence type="ECO:0000313" key="2">
    <source>
        <dbReference type="Proteomes" id="UP000823934"/>
    </source>
</evidence>
<sequence length="200" mass="22681">MQQLKPHQTEIISFEAGDPDENPWVQGSPAIVKDLQVVPFDPKWLQTFAIWENRIQQALGEKALSISHVGSTAVPGLAAKPIIDIDLIVKDPSHEADYISALEALGFKLTIREPSWYQHRMLKHRTPEINLHVFAPNCPEHLRHLLFRDWLQAHPEDCEQYAAAKNLALNGAITTEIYNQQKSAVVKAIYDKIFTAFQNI</sequence>
<dbReference type="Gene3D" id="3.30.460.10">
    <property type="entry name" value="Beta Polymerase, domain 2"/>
    <property type="match status" value="1"/>
</dbReference>
<organism evidence="1 2">
    <name type="scientific">Candidatus Ignatzschineria merdigallinarum</name>
    <dbReference type="NCBI Taxonomy" id="2838621"/>
    <lineage>
        <taxon>Bacteria</taxon>
        <taxon>Pseudomonadati</taxon>
        <taxon>Pseudomonadota</taxon>
        <taxon>Gammaproteobacteria</taxon>
        <taxon>Cardiobacteriales</taxon>
        <taxon>Ignatzschineriaceae</taxon>
        <taxon>Ignatzschineria</taxon>
    </lineage>
</organism>
<reference evidence="1" key="2">
    <citation type="submission" date="2021-04" db="EMBL/GenBank/DDBJ databases">
        <authorList>
            <person name="Gilroy R."/>
        </authorList>
    </citation>
    <scope>NUCLEOTIDE SEQUENCE</scope>
    <source>
        <strain evidence="1">CHK160-9182</strain>
    </source>
</reference>
<dbReference type="PANTHER" id="PTHR34822">
    <property type="entry name" value="GRPB DOMAIN PROTEIN (AFU_ORTHOLOGUE AFUA_1G01530)"/>
    <property type="match status" value="1"/>
</dbReference>
<dbReference type="Pfam" id="PF04229">
    <property type="entry name" value="GrpB"/>
    <property type="match status" value="1"/>
</dbReference>
<comment type="caution">
    <text evidence="1">The sequence shown here is derived from an EMBL/GenBank/DDBJ whole genome shotgun (WGS) entry which is preliminary data.</text>
</comment>
<dbReference type="PANTHER" id="PTHR34822:SF1">
    <property type="entry name" value="GRPB FAMILY PROTEIN"/>
    <property type="match status" value="1"/>
</dbReference>
<name>A0A9D1Q5P2_9GAMM</name>
<evidence type="ECO:0000313" key="1">
    <source>
        <dbReference type="EMBL" id="HIW06042.1"/>
    </source>
</evidence>